<evidence type="ECO:0000313" key="2">
    <source>
        <dbReference type="EMBL" id="MPM88102.1"/>
    </source>
</evidence>
<accession>A0A645DHN2</accession>
<dbReference type="AlphaFoldDB" id="A0A645DHN2"/>
<reference evidence="2" key="1">
    <citation type="submission" date="2019-08" db="EMBL/GenBank/DDBJ databases">
        <authorList>
            <person name="Kucharzyk K."/>
            <person name="Murdoch R.W."/>
            <person name="Higgins S."/>
            <person name="Loffler F."/>
        </authorList>
    </citation>
    <scope>NUCLEOTIDE SEQUENCE</scope>
</reference>
<gene>
    <name evidence="2" type="ORF">SDC9_135203</name>
</gene>
<proteinExistence type="predicted"/>
<sequence length="88" mass="9872">MRLQHHQCRDCEQNHGVRRYAVPKGLHPFFFSGNGIGKVEHHRQLCDLGGLELQRRIRKPQPTGGVISGQGKGVMGDDDQHQQHGGQI</sequence>
<protein>
    <submittedName>
        <fullName evidence="2">Uncharacterized protein</fullName>
    </submittedName>
</protein>
<evidence type="ECO:0000256" key="1">
    <source>
        <dbReference type="SAM" id="MobiDB-lite"/>
    </source>
</evidence>
<name>A0A645DHN2_9ZZZZ</name>
<organism evidence="2">
    <name type="scientific">bioreactor metagenome</name>
    <dbReference type="NCBI Taxonomy" id="1076179"/>
    <lineage>
        <taxon>unclassified sequences</taxon>
        <taxon>metagenomes</taxon>
        <taxon>ecological metagenomes</taxon>
    </lineage>
</organism>
<comment type="caution">
    <text evidence="2">The sequence shown here is derived from an EMBL/GenBank/DDBJ whole genome shotgun (WGS) entry which is preliminary data.</text>
</comment>
<dbReference type="EMBL" id="VSSQ01035782">
    <property type="protein sequence ID" value="MPM88102.1"/>
    <property type="molecule type" value="Genomic_DNA"/>
</dbReference>
<feature type="region of interest" description="Disordered" evidence="1">
    <location>
        <begin position="57"/>
        <end position="88"/>
    </location>
</feature>